<dbReference type="InterPro" id="IPR012858">
    <property type="entry name" value="DC_STAMP-like"/>
</dbReference>
<dbReference type="Pfam" id="PF07782">
    <property type="entry name" value="DC_STAMP"/>
    <property type="match status" value="1"/>
</dbReference>
<dbReference type="InterPro" id="IPR058842">
    <property type="entry name" value="DCST1_C"/>
</dbReference>
<evidence type="ECO:0000256" key="5">
    <source>
        <dbReference type="SAM" id="MobiDB-lite"/>
    </source>
</evidence>
<feature type="transmembrane region" description="Helical" evidence="6">
    <location>
        <begin position="571"/>
        <end position="591"/>
    </location>
</feature>
<sequence length="827" mass="94215">MESTRQGFLTCCEECGIILQQGCTYTLEGCQKVCKDLLNICKCCAESCPCSLKCLSSCCPRFGDTTPVTQVSALDSIDDVLDKGKATLKLKEDSKIRNVLSSFFAFFCGLLLTSVYGFTVLFILNYNLYFCIVTTTIMGFFLSLGMAFYETVRVNMLLMLLQFFSAHGKELLLWLGFIMIFTGPGLNTLDNVGRVGDTMQCGMEKFVNQTIDMMLLMQKPLMLFANSIKKLAESFKGVGDKANDALDNLSYEVKRIGHGLHRVWFNLYNLKEICNEAIGAPDKKCFEIFKNGKQNCLNVMGKGGFICNVVDAASVLCHLSNPVCVAPAFVQFLARSHKTKPIQWMIQNFKEQFAFNMTVNKDFDITFNSSKSMFQAARDILEEIDNQIAPYREAASMFTYFIFFLILNFYVKALWYRTSYLFENAFDNVYITRNFVELDAFRARRGAEILMPLNKKESAKLYRPASLSLSKKETQGYMYGIITVFRNSMLAFTFMCVDYGIYWILQMVYAILGRDPIVKATTPIGRESETSFFSETIHSLANSLNTMQADSTKTVASNCLVVPAPPNHQQYIILGIVHAVALFVCIFGPYIQRLRHSICAYYYPFREQQRICYLYNKLMTKRHILTTNLKKSLKATGDTGHTNIFNVLALKVPLLRKSRLTKGTQCCTSCAKIFQDFNSFEFRPCITTGCKALYCRDCADILNNTCIMCLMPFTYDNNIDVEMDSSDEEDILVWMQTRKNMEKTHTEKRKQLKKRIQYTKSDIKTRAKRGGIKSQDLLKTIKEMEKDYMTSESTDNESSMSSDDSDEMDFEYQDRSESSGSSDEESS</sequence>
<evidence type="ECO:0000256" key="1">
    <source>
        <dbReference type="ARBA" id="ARBA00004141"/>
    </source>
</evidence>
<feature type="compositionally biased region" description="Low complexity" evidence="5">
    <location>
        <begin position="790"/>
        <end position="802"/>
    </location>
</feature>
<evidence type="ECO:0000259" key="8">
    <source>
        <dbReference type="Pfam" id="PF26037"/>
    </source>
</evidence>
<dbReference type="AlphaFoldDB" id="A0A8J1MKX0"/>
<dbReference type="Pfam" id="PF26039">
    <property type="entry name" value="Dcst2"/>
    <property type="match status" value="1"/>
</dbReference>
<feature type="domain" description="E3 ubiquitin-protein ligase DCST1-like C-terminal" evidence="8">
    <location>
        <begin position="665"/>
        <end position="712"/>
    </location>
</feature>
<evidence type="ECO:0000313" key="9">
    <source>
        <dbReference type="Proteomes" id="UP000186698"/>
    </source>
</evidence>
<dbReference type="OrthoDB" id="6598372at2759"/>
<dbReference type="Proteomes" id="UP000186698">
    <property type="component" value="Chromosome 3L"/>
</dbReference>
<dbReference type="PANTHER" id="PTHR21041">
    <property type="entry name" value="DENDRITIC CELL-SPECIFIC TRANSMEMBRANE PROTEIN"/>
    <property type="match status" value="1"/>
</dbReference>
<reference evidence="10" key="1">
    <citation type="submission" date="2025-08" db="UniProtKB">
        <authorList>
            <consortium name="RefSeq"/>
        </authorList>
    </citation>
    <scope>IDENTIFICATION</scope>
    <source>
        <strain evidence="10">J_2021</strain>
        <tissue evidence="10">Erythrocytes</tissue>
    </source>
</reference>
<dbReference type="RefSeq" id="XP_041442123.1">
    <property type="nucleotide sequence ID" value="XM_041586189.1"/>
</dbReference>
<protein>
    <submittedName>
        <fullName evidence="10">DC-STAMP domain-containing protein 2-like</fullName>
    </submittedName>
</protein>
<feature type="transmembrane region" description="Helical" evidence="6">
    <location>
        <begin position="127"/>
        <end position="150"/>
    </location>
</feature>
<evidence type="ECO:0000259" key="7">
    <source>
        <dbReference type="Pfam" id="PF07782"/>
    </source>
</evidence>
<evidence type="ECO:0000313" key="10">
    <source>
        <dbReference type="RefSeq" id="XP_041442123.1"/>
    </source>
</evidence>
<feature type="transmembrane region" description="Helical" evidence="6">
    <location>
        <begin position="99"/>
        <end position="121"/>
    </location>
</feature>
<dbReference type="InterPro" id="IPR051856">
    <property type="entry name" value="CSR-E3_Ligase_Protein"/>
</dbReference>
<feature type="transmembrane region" description="Helical" evidence="6">
    <location>
        <begin position="394"/>
        <end position="411"/>
    </location>
</feature>
<keyword evidence="9" id="KW-1185">Reference proteome</keyword>
<evidence type="ECO:0000256" key="6">
    <source>
        <dbReference type="SAM" id="Phobius"/>
    </source>
</evidence>
<feature type="transmembrane region" description="Helical" evidence="6">
    <location>
        <begin position="171"/>
        <end position="189"/>
    </location>
</feature>
<keyword evidence="4 6" id="KW-0472">Membrane</keyword>
<proteinExistence type="predicted"/>
<dbReference type="Pfam" id="PF26037">
    <property type="entry name" value="zf-RING_DCST1_C"/>
    <property type="match status" value="1"/>
</dbReference>
<feature type="transmembrane region" description="Helical" evidence="6">
    <location>
        <begin position="477"/>
        <end position="505"/>
    </location>
</feature>
<evidence type="ECO:0000256" key="4">
    <source>
        <dbReference type="ARBA" id="ARBA00023136"/>
    </source>
</evidence>
<keyword evidence="3 6" id="KW-1133">Transmembrane helix</keyword>
<feature type="region of interest" description="Disordered" evidence="5">
    <location>
        <begin position="783"/>
        <end position="827"/>
    </location>
</feature>
<evidence type="ECO:0000256" key="3">
    <source>
        <dbReference type="ARBA" id="ARBA00022989"/>
    </source>
</evidence>
<organism evidence="9 10">
    <name type="scientific">Xenopus laevis</name>
    <name type="common">African clawed frog</name>
    <dbReference type="NCBI Taxonomy" id="8355"/>
    <lineage>
        <taxon>Eukaryota</taxon>
        <taxon>Metazoa</taxon>
        <taxon>Chordata</taxon>
        <taxon>Craniata</taxon>
        <taxon>Vertebrata</taxon>
        <taxon>Euteleostomi</taxon>
        <taxon>Amphibia</taxon>
        <taxon>Batrachia</taxon>
        <taxon>Anura</taxon>
        <taxon>Pipoidea</taxon>
        <taxon>Pipidae</taxon>
        <taxon>Xenopodinae</taxon>
        <taxon>Xenopus</taxon>
        <taxon>Xenopus</taxon>
    </lineage>
</organism>
<evidence type="ECO:0000256" key="2">
    <source>
        <dbReference type="ARBA" id="ARBA00022692"/>
    </source>
</evidence>
<dbReference type="GeneID" id="108705900"/>
<comment type="subcellular location">
    <subcellularLocation>
        <location evidence="1">Membrane</location>
        <topology evidence="1">Multi-pass membrane protein</topology>
    </subcellularLocation>
</comment>
<gene>
    <name evidence="10" type="primary">LOC108705900</name>
</gene>
<dbReference type="KEGG" id="xla:108705900"/>
<dbReference type="PANTHER" id="PTHR21041:SF6">
    <property type="entry name" value="DC-STAMP DOMAIN-CONTAINING PROTEIN 2"/>
    <property type="match status" value="1"/>
</dbReference>
<dbReference type="GO" id="GO:0016020">
    <property type="term" value="C:membrane"/>
    <property type="evidence" value="ECO:0007669"/>
    <property type="project" value="UniProtKB-SubCell"/>
</dbReference>
<feature type="domain" description="Dendritic cell-specific transmembrane protein-like" evidence="7">
    <location>
        <begin position="426"/>
        <end position="615"/>
    </location>
</feature>
<accession>A0A8J1MKX0</accession>
<keyword evidence="2 6" id="KW-0812">Transmembrane</keyword>
<name>A0A8J1MKX0_XENLA</name>